<protein>
    <submittedName>
        <fullName evidence="2">Uncharacterized protein</fullName>
    </submittedName>
</protein>
<dbReference type="EMBL" id="JARBJD010000017">
    <property type="protein sequence ID" value="KAK2961328.1"/>
    <property type="molecule type" value="Genomic_DNA"/>
</dbReference>
<feature type="compositionally biased region" description="Polar residues" evidence="1">
    <location>
        <begin position="439"/>
        <end position="453"/>
    </location>
</feature>
<feature type="region of interest" description="Disordered" evidence="1">
    <location>
        <begin position="193"/>
        <end position="222"/>
    </location>
</feature>
<dbReference type="PANTHER" id="PTHR21580:SF60">
    <property type="entry name" value="SPERM-TAIL PG-RICH REPEAT-CONTAINING PROTEIN 2"/>
    <property type="match status" value="1"/>
</dbReference>
<accession>A0ABQ9YCC7</accession>
<name>A0ABQ9YCC7_9EUKA</name>
<feature type="region of interest" description="Disordered" evidence="1">
    <location>
        <begin position="90"/>
        <end position="156"/>
    </location>
</feature>
<sequence length="512" mass="56328">MAHIVRSERFNDPALVTTSAIVGPGAYTPELVSRQDKRSYVPFSVQSKRFSNTYSQTPGPGAYDYAEENEVYFKRKPLSSFASRTERFELTRKKADPGPGSYDLRSTWGKESFRNPEGATPVTKLDSSNPSTVTPPSIPTRNQSMGYQDGPYGHPQMKAVAKRGYTGRGVDAPGPGEYDVDAINHSRNFNRAGQYTFSQSARMKDRSNPNPGPGSYSPQRARERMHMTYPSTSFDSTTIREFVKPNDHPGPGSYNIRSTIQARVPEENVQSFGSCAIREISERNYVPLAQKRNPVPGPGEYNDPRVIRKPQKSATPFFSTSTRFSSSKRDIPGPGAYSQNIPSFKPRSTNSAGFGIRQSRFKNQKTDTVPGPGRYNPQGAEPSIVLRQHPSSVFMSRKSRFDDSSSLAPGPGAYETDVGGITVNATKTFTGDIHPSSSFCSTGRNTTKTSTNVPGPGSYSLGYPEYTKESGRGFLNTSPRFKDNKDDFPGPGSYLKSNADLAKHSFNRTIPE</sequence>
<proteinExistence type="predicted"/>
<comment type="caution">
    <text evidence="2">The sequence shown here is derived from an EMBL/GenBank/DDBJ whole genome shotgun (WGS) entry which is preliminary data.</text>
</comment>
<reference evidence="2 3" key="1">
    <citation type="journal article" date="2022" name="bioRxiv">
        <title>Genomics of Preaxostyla Flagellates Illuminates Evolutionary Transitions and the Path Towards Mitochondrial Loss.</title>
        <authorList>
            <person name="Novak L.V.F."/>
            <person name="Treitli S.C."/>
            <person name="Pyrih J."/>
            <person name="Halakuc P."/>
            <person name="Pipaliya S.V."/>
            <person name="Vacek V."/>
            <person name="Brzon O."/>
            <person name="Soukal P."/>
            <person name="Eme L."/>
            <person name="Dacks J.B."/>
            <person name="Karnkowska A."/>
            <person name="Elias M."/>
            <person name="Hampl V."/>
        </authorList>
    </citation>
    <scope>NUCLEOTIDE SEQUENCE [LARGE SCALE GENOMIC DNA]</scope>
    <source>
        <strain evidence="2">NAU3</strain>
        <tissue evidence="2">Gut</tissue>
    </source>
</reference>
<dbReference type="InterPro" id="IPR010736">
    <property type="entry name" value="SHIPPO-rpt"/>
</dbReference>
<gene>
    <name evidence="2" type="ORF">BLNAU_3774</name>
</gene>
<feature type="compositionally biased region" description="Low complexity" evidence="1">
    <location>
        <begin position="316"/>
        <end position="325"/>
    </location>
</feature>
<dbReference type="InterPro" id="IPR051291">
    <property type="entry name" value="CIMAP"/>
</dbReference>
<dbReference type="Pfam" id="PF07004">
    <property type="entry name" value="SHIPPO-rpt"/>
    <property type="match status" value="9"/>
</dbReference>
<evidence type="ECO:0000313" key="2">
    <source>
        <dbReference type="EMBL" id="KAK2961328.1"/>
    </source>
</evidence>
<feature type="compositionally biased region" description="Polar residues" evidence="1">
    <location>
        <begin position="125"/>
        <end position="146"/>
    </location>
</feature>
<dbReference type="PANTHER" id="PTHR21580">
    <property type="entry name" value="SHIPPO-1-RELATED"/>
    <property type="match status" value="1"/>
</dbReference>
<dbReference type="Proteomes" id="UP001281761">
    <property type="component" value="Unassembled WGS sequence"/>
</dbReference>
<evidence type="ECO:0000256" key="1">
    <source>
        <dbReference type="SAM" id="MobiDB-lite"/>
    </source>
</evidence>
<evidence type="ECO:0000313" key="3">
    <source>
        <dbReference type="Proteomes" id="UP001281761"/>
    </source>
</evidence>
<organism evidence="2 3">
    <name type="scientific">Blattamonas nauphoetae</name>
    <dbReference type="NCBI Taxonomy" id="2049346"/>
    <lineage>
        <taxon>Eukaryota</taxon>
        <taxon>Metamonada</taxon>
        <taxon>Preaxostyla</taxon>
        <taxon>Oxymonadida</taxon>
        <taxon>Blattamonas</taxon>
    </lineage>
</organism>
<feature type="region of interest" description="Disordered" evidence="1">
    <location>
        <begin position="316"/>
        <end position="381"/>
    </location>
</feature>
<feature type="region of interest" description="Disordered" evidence="1">
    <location>
        <begin position="439"/>
        <end position="499"/>
    </location>
</feature>
<keyword evidence="3" id="KW-1185">Reference proteome</keyword>
<feature type="compositionally biased region" description="Polar residues" evidence="1">
    <location>
        <begin position="337"/>
        <end position="352"/>
    </location>
</feature>